<organism evidence="2 3">
    <name type="scientific">Mycena rosella</name>
    <name type="common">Pink bonnet</name>
    <name type="synonym">Agaricus rosellus</name>
    <dbReference type="NCBI Taxonomy" id="1033263"/>
    <lineage>
        <taxon>Eukaryota</taxon>
        <taxon>Fungi</taxon>
        <taxon>Dikarya</taxon>
        <taxon>Basidiomycota</taxon>
        <taxon>Agaricomycotina</taxon>
        <taxon>Agaricomycetes</taxon>
        <taxon>Agaricomycetidae</taxon>
        <taxon>Agaricales</taxon>
        <taxon>Marasmiineae</taxon>
        <taxon>Mycenaceae</taxon>
        <taxon>Mycena</taxon>
    </lineage>
</organism>
<comment type="caution">
    <text evidence="2">The sequence shown here is derived from an EMBL/GenBank/DDBJ whole genome shotgun (WGS) entry which is preliminary data.</text>
</comment>
<name>A0AAD7C9W6_MYCRO</name>
<proteinExistence type="predicted"/>
<evidence type="ECO:0000313" key="3">
    <source>
        <dbReference type="Proteomes" id="UP001221757"/>
    </source>
</evidence>
<protein>
    <submittedName>
        <fullName evidence="2">Uncharacterized protein</fullName>
    </submittedName>
</protein>
<evidence type="ECO:0000256" key="1">
    <source>
        <dbReference type="SAM" id="MobiDB-lite"/>
    </source>
</evidence>
<keyword evidence="3" id="KW-1185">Reference proteome</keyword>
<accession>A0AAD7C9W6</accession>
<reference evidence="2" key="1">
    <citation type="submission" date="2023-03" db="EMBL/GenBank/DDBJ databases">
        <title>Massive genome expansion in bonnet fungi (Mycena s.s.) driven by repeated elements and novel gene families across ecological guilds.</title>
        <authorList>
            <consortium name="Lawrence Berkeley National Laboratory"/>
            <person name="Harder C.B."/>
            <person name="Miyauchi S."/>
            <person name="Viragh M."/>
            <person name="Kuo A."/>
            <person name="Thoen E."/>
            <person name="Andreopoulos B."/>
            <person name="Lu D."/>
            <person name="Skrede I."/>
            <person name="Drula E."/>
            <person name="Henrissat B."/>
            <person name="Morin E."/>
            <person name="Kohler A."/>
            <person name="Barry K."/>
            <person name="LaButti K."/>
            <person name="Morin E."/>
            <person name="Salamov A."/>
            <person name="Lipzen A."/>
            <person name="Mereny Z."/>
            <person name="Hegedus B."/>
            <person name="Baldrian P."/>
            <person name="Stursova M."/>
            <person name="Weitz H."/>
            <person name="Taylor A."/>
            <person name="Grigoriev I.V."/>
            <person name="Nagy L.G."/>
            <person name="Martin F."/>
            <person name="Kauserud H."/>
        </authorList>
    </citation>
    <scope>NUCLEOTIDE SEQUENCE</scope>
    <source>
        <strain evidence="2">CBHHK067</strain>
    </source>
</reference>
<evidence type="ECO:0000313" key="2">
    <source>
        <dbReference type="EMBL" id="KAJ7643200.1"/>
    </source>
</evidence>
<sequence>MSHHPLTANYPARKTTADGSSQGESSGKGTRKPRTDTRHLNRHVRALCRVLSYTEIARLCGQSGRTGAELVRKGVKNKYALDLRDNVGEDVRYLTGGLEMNGLIDKLRPVDTAVGARDAATVRARTTPKTYHTLPAQSQSDLPARTDTRSHAPPDPERDFFRQFLAAAALPPTEWHHRLLGAGYTEARLRRMAPNMPAEIGATIKKEFPEIENFDRGLFIAAVRRLTIPM</sequence>
<feature type="compositionally biased region" description="Polar residues" evidence="1">
    <location>
        <begin position="17"/>
        <end position="28"/>
    </location>
</feature>
<gene>
    <name evidence="2" type="ORF">B0H17DRAFT_1339140</name>
</gene>
<feature type="region of interest" description="Disordered" evidence="1">
    <location>
        <begin position="125"/>
        <end position="157"/>
    </location>
</feature>
<feature type="region of interest" description="Disordered" evidence="1">
    <location>
        <begin position="1"/>
        <end position="38"/>
    </location>
</feature>
<feature type="compositionally biased region" description="Basic and acidic residues" evidence="1">
    <location>
        <begin position="144"/>
        <end position="157"/>
    </location>
</feature>
<dbReference type="AlphaFoldDB" id="A0AAD7C9W6"/>
<dbReference type="EMBL" id="JARKIE010000408">
    <property type="protein sequence ID" value="KAJ7643200.1"/>
    <property type="molecule type" value="Genomic_DNA"/>
</dbReference>
<dbReference type="Proteomes" id="UP001221757">
    <property type="component" value="Unassembled WGS sequence"/>
</dbReference>